<evidence type="ECO:0000256" key="3">
    <source>
        <dbReference type="ARBA" id="ARBA00011906"/>
    </source>
</evidence>
<dbReference type="SUPFAM" id="SSF48056">
    <property type="entry name" value="Di-copper centre-containing domain"/>
    <property type="match status" value="1"/>
</dbReference>
<dbReference type="InterPro" id="IPR041640">
    <property type="entry name" value="Tyrosinase_C"/>
</dbReference>
<dbReference type="EMBL" id="LAFY01000342">
    <property type="protein sequence ID" value="KJX99848.1"/>
    <property type="molecule type" value="Genomic_DNA"/>
</dbReference>
<evidence type="ECO:0000256" key="6">
    <source>
        <dbReference type="ARBA" id="ARBA00023008"/>
    </source>
</evidence>
<feature type="region of interest" description="Disordered" evidence="11">
    <location>
        <begin position="668"/>
        <end position="710"/>
    </location>
</feature>
<comment type="catalytic activity">
    <reaction evidence="9">
        <text>2 L-dopa + O2 = 2 L-dopaquinone + 2 H2O</text>
        <dbReference type="Rhea" id="RHEA:34287"/>
        <dbReference type="ChEBI" id="CHEBI:15377"/>
        <dbReference type="ChEBI" id="CHEBI:15379"/>
        <dbReference type="ChEBI" id="CHEBI:57504"/>
        <dbReference type="ChEBI" id="CHEBI:57924"/>
        <dbReference type="EC" id="1.14.18.1"/>
    </reaction>
</comment>
<dbReference type="GO" id="GO:0042438">
    <property type="term" value="P:melanin biosynthetic process"/>
    <property type="evidence" value="ECO:0007669"/>
    <property type="project" value="UniProtKB-KW"/>
</dbReference>
<dbReference type="EC" id="1.14.18.1" evidence="3"/>
<evidence type="ECO:0000256" key="2">
    <source>
        <dbReference type="ARBA" id="ARBA00009928"/>
    </source>
</evidence>
<dbReference type="Proteomes" id="UP000033647">
    <property type="component" value="Unassembled WGS sequence"/>
</dbReference>
<dbReference type="GO" id="GO:0046872">
    <property type="term" value="F:metal ion binding"/>
    <property type="evidence" value="ECO:0007669"/>
    <property type="project" value="UniProtKB-KW"/>
</dbReference>
<name>A0A0F4GRH8_9PEZI</name>
<evidence type="ECO:0000259" key="12">
    <source>
        <dbReference type="Pfam" id="PF00264"/>
    </source>
</evidence>
<accession>A0A0F4GRH8</accession>
<keyword evidence="8" id="KW-0470">Melanin biosynthesis</keyword>
<keyword evidence="6" id="KW-0186">Copper</keyword>
<dbReference type="Pfam" id="PF00264">
    <property type="entry name" value="Tyrosinase"/>
    <property type="match status" value="1"/>
</dbReference>
<dbReference type="PANTHER" id="PTHR11474">
    <property type="entry name" value="TYROSINASE FAMILY MEMBER"/>
    <property type="match status" value="1"/>
</dbReference>
<dbReference type="InterPro" id="IPR002227">
    <property type="entry name" value="Tyrosinase_Cu-bd"/>
</dbReference>
<reference evidence="14 15" key="1">
    <citation type="submission" date="2015-03" db="EMBL/GenBank/DDBJ databases">
        <title>RNA-seq based gene annotation and comparative genomics of four Zymoseptoria species reveal species-specific pathogenicity related genes and transposable element activity.</title>
        <authorList>
            <person name="Grandaubert J."/>
            <person name="Bhattacharyya A."/>
            <person name="Stukenbrock E.H."/>
        </authorList>
    </citation>
    <scope>NUCLEOTIDE SEQUENCE [LARGE SCALE GENOMIC DNA]</scope>
    <source>
        <strain evidence="14 15">Zb18110</strain>
    </source>
</reference>
<comment type="catalytic activity">
    <reaction evidence="10">
        <text>L-tyrosine + O2 = L-dopaquinone + H2O</text>
        <dbReference type="Rhea" id="RHEA:18117"/>
        <dbReference type="ChEBI" id="CHEBI:15377"/>
        <dbReference type="ChEBI" id="CHEBI:15379"/>
        <dbReference type="ChEBI" id="CHEBI:57924"/>
        <dbReference type="ChEBI" id="CHEBI:58315"/>
        <dbReference type="EC" id="1.14.18.1"/>
    </reaction>
</comment>
<protein>
    <recommendedName>
        <fullName evidence="3">tyrosinase</fullName>
        <ecNumber evidence="3">1.14.18.1</ecNumber>
    </recommendedName>
</protein>
<feature type="region of interest" description="Disordered" evidence="11">
    <location>
        <begin position="284"/>
        <end position="305"/>
    </location>
</feature>
<evidence type="ECO:0000256" key="4">
    <source>
        <dbReference type="ARBA" id="ARBA00022723"/>
    </source>
</evidence>
<sequence>MPKVAGPASWPPLPDTNTSPPIYTQGVLKESGGIYPRKEIDDFIKDADQLNLFLVAYHELMSQDEAAGGYKLTDMQSFFQIAGIHHIPLTVWNGGEGNALSAALKETGAQTEWNSGTDRRPGAAKDLPVVGFKSPWPFPNSGDIQYSGYCTHGTCLFPSWHRCYQVLWEQIVFKKVMEVENRFTTRSREREIAARTFRLPFWDPLRPRTTDRDAVAGWTLTDFGEAVSWSRDGFTYGLSAILTKKKLEVTMPPVKKGSGPDVRVVIDNPLYSYRIPTLDELKGPSEGIDKFQPSNYPASSSKPSARFDGDMKALRIKQNERTSRIPSAVHGYSQHTEVNKNFNNVADAKRLKLYRILTTDQSYVHMASTSTEMRIRKIAWKDASVVDSKISIESFHDDVHALVGGLAWDKMEASVLKANPIIKSLVSSIPGHMTIPKFAAFDPVFFLHHNNIERLLSLWQQAWPDRWWKKDMPADSEPSPDAQLGLPYSGPNKPAFPLNAYTDGIFYEATVTMYSAPYTWEKATTPLIPFRRPIDTSIPKAKRKKWWDTDAIEDYENLFGYSYDQLKMSGQKRKDADKARTMINKWFGWAHDNDDQGAMDRAEPVSRDLLPVNYDDWQNKFPAFTDDPALPVDDTPPSAFSAPVPVARPMALFMAAPLEVSEAGVFASETPSEEMEALSINTEEPRTATNGDSSDDSTRTKETAFNGPHPDIAAIQHHKTHWTPEPTSLQKNHILHWNFNYVVERNALQGAFVIYVFIGDFSSSPASWPSDPHLVMTAGIFTSGVPQATNPETDGDVDICPNCAVQTATQQDYNDFVPLTKMLMDYVRSQERQPAREEDGGLVLRSLQAEDVVPFLKRNLHWRVMGTQGPVEREDTSGLRVNVTSQWMKLPDKMSDMPVWGKEEVHVEITDSRPSGVSFAESPEDRERR</sequence>
<evidence type="ECO:0000256" key="9">
    <source>
        <dbReference type="ARBA" id="ARBA00048233"/>
    </source>
</evidence>
<comment type="caution">
    <text evidence="14">The sequence shown here is derived from an EMBL/GenBank/DDBJ whole genome shotgun (WGS) entry which is preliminary data.</text>
</comment>
<dbReference type="Gene3D" id="1.10.1280.10">
    <property type="entry name" value="Di-copper center containing domain from catechol oxidase"/>
    <property type="match status" value="1"/>
</dbReference>
<evidence type="ECO:0000256" key="7">
    <source>
        <dbReference type="ARBA" id="ARBA00023033"/>
    </source>
</evidence>
<dbReference type="Pfam" id="PF18132">
    <property type="entry name" value="Tyrosinase_C"/>
    <property type="match status" value="1"/>
</dbReference>
<comment type="similarity">
    <text evidence="2">Belongs to the tyrosinase family.</text>
</comment>
<dbReference type="PRINTS" id="PR00092">
    <property type="entry name" value="TYROSINASE"/>
</dbReference>
<keyword evidence="5" id="KW-0560">Oxidoreductase</keyword>
<keyword evidence="7" id="KW-0503">Monooxygenase</keyword>
<evidence type="ECO:0000259" key="13">
    <source>
        <dbReference type="Pfam" id="PF18132"/>
    </source>
</evidence>
<keyword evidence="4" id="KW-0479">Metal-binding</keyword>
<dbReference type="Gene3D" id="2.60.310.20">
    <property type="match status" value="1"/>
</dbReference>
<dbReference type="OrthoDB" id="6132182at2759"/>
<evidence type="ECO:0000256" key="5">
    <source>
        <dbReference type="ARBA" id="ARBA00023002"/>
    </source>
</evidence>
<feature type="domain" description="Tyrosinase C-terminal" evidence="13">
    <location>
        <begin position="737"/>
        <end position="883"/>
    </location>
</feature>
<feature type="domain" description="Tyrosinase copper-binding" evidence="12">
    <location>
        <begin position="76"/>
        <end position="461"/>
    </location>
</feature>
<evidence type="ECO:0000256" key="11">
    <source>
        <dbReference type="SAM" id="MobiDB-lite"/>
    </source>
</evidence>
<evidence type="ECO:0000313" key="14">
    <source>
        <dbReference type="EMBL" id="KJX99848.1"/>
    </source>
</evidence>
<evidence type="ECO:0000256" key="8">
    <source>
        <dbReference type="ARBA" id="ARBA00023101"/>
    </source>
</evidence>
<feature type="compositionally biased region" description="Polar residues" evidence="11">
    <location>
        <begin position="292"/>
        <end position="303"/>
    </location>
</feature>
<keyword evidence="15" id="KW-1185">Reference proteome</keyword>
<dbReference type="InterPro" id="IPR008922">
    <property type="entry name" value="Di-copper_centre_dom_sf"/>
</dbReference>
<feature type="compositionally biased region" description="Polar residues" evidence="11">
    <location>
        <begin position="679"/>
        <end position="692"/>
    </location>
</feature>
<feature type="region of interest" description="Disordered" evidence="11">
    <location>
        <begin position="1"/>
        <end position="25"/>
    </location>
</feature>
<dbReference type="PANTHER" id="PTHR11474:SF76">
    <property type="entry name" value="SHKT DOMAIN-CONTAINING PROTEIN"/>
    <property type="match status" value="1"/>
</dbReference>
<evidence type="ECO:0000256" key="1">
    <source>
        <dbReference type="ARBA" id="ARBA00001973"/>
    </source>
</evidence>
<evidence type="ECO:0000256" key="10">
    <source>
        <dbReference type="ARBA" id="ARBA00048881"/>
    </source>
</evidence>
<proteinExistence type="inferred from homology"/>
<organism evidence="14 15">
    <name type="scientific">Zymoseptoria brevis</name>
    <dbReference type="NCBI Taxonomy" id="1047168"/>
    <lineage>
        <taxon>Eukaryota</taxon>
        <taxon>Fungi</taxon>
        <taxon>Dikarya</taxon>
        <taxon>Ascomycota</taxon>
        <taxon>Pezizomycotina</taxon>
        <taxon>Dothideomycetes</taxon>
        <taxon>Dothideomycetidae</taxon>
        <taxon>Mycosphaerellales</taxon>
        <taxon>Mycosphaerellaceae</taxon>
        <taxon>Zymoseptoria</taxon>
    </lineage>
</organism>
<gene>
    <name evidence="14" type="ORF">TI39_contig350g00006</name>
</gene>
<dbReference type="AlphaFoldDB" id="A0A0F4GRH8"/>
<dbReference type="GO" id="GO:0004503">
    <property type="term" value="F:tyrosinase activity"/>
    <property type="evidence" value="ECO:0007669"/>
    <property type="project" value="UniProtKB-EC"/>
</dbReference>
<comment type="cofactor">
    <cofactor evidence="1">
        <name>Cu(2+)</name>
        <dbReference type="ChEBI" id="CHEBI:29036"/>
    </cofactor>
</comment>
<dbReference type="InterPro" id="IPR050316">
    <property type="entry name" value="Tyrosinase/Hemocyanin"/>
</dbReference>
<evidence type="ECO:0000313" key="15">
    <source>
        <dbReference type="Proteomes" id="UP000033647"/>
    </source>
</evidence>